<dbReference type="InterPro" id="IPR005952">
    <property type="entry name" value="Phosphogly_mut1"/>
</dbReference>
<reference evidence="1 2" key="1">
    <citation type="journal article" date="2023" name="bioRxiv">
        <title>Conserved and derived expression patterns and positive selection on dental genes reveal complex evolutionary context of ever-growing rodent molars.</title>
        <authorList>
            <person name="Calamari Z.T."/>
            <person name="Song A."/>
            <person name="Cohen E."/>
            <person name="Akter M."/>
            <person name="Roy R.D."/>
            <person name="Hallikas O."/>
            <person name="Christensen M.M."/>
            <person name="Li P."/>
            <person name="Marangoni P."/>
            <person name="Jernvall J."/>
            <person name="Klein O.D."/>
        </authorList>
    </citation>
    <scope>NUCLEOTIDE SEQUENCE [LARGE SCALE GENOMIC DNA]</scope>
    <source>
        <strain evidence="1">V071</strain>
    </source>
</reference>
<dbReference type="GO" id="GO:0006096">
    <property type="term" value="P:glycolytic process"/>
    <property type="evidence" value="ECO:0007669"/>
    <property type="project" value="InterPro"/>
</dbReference>
<evidence type="ECO:0000313" key="1">
    <source>
        <dbReference type="EMBL" id="KAK7825693.1"/>
    </source>
</evidence>
<dbReference type="AlphaFoldDB" id="A0AAW0JFJ2"/>
<dbReference type="InterPro" id="IPR029033">
    <property type="entry name" value="His_PPase_superfam"/>
</dbReference>
<comment type="caution">
    <text evidence="1">The sequence shown here is derived from an EMBL/GenBank/DDBJ whole genome shotgun (WGS) entry which is preliminary data.</text>
</comment>
<dbReference type="GO" id="GO:0016868">
    <property type="term" value="F:intramolecular phosphotransferase activity"/>
    <property type="evidence" value="ECO:0007669"/>
    <property type="project" value="InterPro"/>
</dbReference>
<dbReference type="PANTHER" id="PTHR11931">
    <property type="entry name" value="PHOSPHOGLYCERATE MUTASE"/>
    <property type="match status" value="1"/>
</dbReference>
<keyword evidence="2" id="KW-1185">Reference proteome</keyword>
<dbReference type="EMBL" id="JBBHLL010000038">
    <property type="protein sequence ID" value="KAK7825693.1"/>
    <property type="molecule type" value="Genomic_DNA"/>
</dbReference>
<organism evidence="1 2">
    <name type="scientific">Myodes glareolus</name>
    <name type="common">Bank vole</name>
    <name type="synonym">Clethrionomys glareolus</name>
    <dbReference type="NCBI Taxonomy" id="447135"/>
    <lineage>
        <taxon>Eukaryota</taxon>
        <taxon>Metazoa</taxon>
        <taxon>Chordata</taxon>
        <taxon>Craniata</taxon>
        <taxon>Vertebrata</taxon>
        <taxon>Euteleostomi</taxon>
        <taxon>Mammalia</taxon>
        <taxon>Eutheria</taxon>
        <taxon>Euarchontoglires</taxon>
        <taxon>Glires</taxon>
        <taxon>Rodentia</taxon>
        <taxon>Myomorpha</taxon>
        <taxon>Muroidea</taxon>
        <taxon>Cricetidae</taxon>
        <taxon>Arvicolinae</taxon>
        <taxon>Myodes</taxon>
    </lineage>
</organism>
<protein>
    <submittedName>
        <fullName evidence="1">Uncharacterized protein</fullName>
    </submittedName>
</protein>
<proteinExistence type="predicted"/>
<dbReference type="Gene3D" id="3.40.50.1240">
    <property type="entry name" value="Phosphoglycerate mutase-like"/>
    <property type="match status" value="1"/>
</dbReference>
<evidence type="ECO:0000313" key="2">
    <source>
        <dbReference type="Proteomes" id="UP001488838"/>
    </source>
</evidence>
<accession>A0AAW0JFJ2</accession>
<dbReference type="Proteomes" id="UP001488838">
    <property type="component" value="Unassembled WGS sequence"/>
</dbReference>
<dbReference type="SUPFAM" id="SSF53254">
    <property type="entry name" value="Phosphoglycerate mutase-like"/>
    <property type="match status" value="1"/>
</dbReference>
<gene>
    <name evidence="1" type="ORF">U0070_012938</name>
</gene>
<sequence>MIERDSKGKRDRQAFQDAGYEFDIRFSFVQKRVIQTLWKVLTRSLCHIERYCEGLDDSNKTVTIAQHNEVWMPSYDVPLPLMQPYHLFSSNIIKDYRYAHLPDDKLRSSRSLKDSIAREVPMKERKKTLVVSLGNYLQGIVKPLERLSVEAIVELNPTIGVTLVQELDKN</sequence>
<name>A0AAW0JFJ2_MYOGA</name>